<organism evidence="1 2">
    <name type="scientific">Alloacidobacterium dinghuense</name>
    <dbReference type="NCBI Taxonomy" id="2763107"/>
    <lineage>
        <taxon>Bacteria</taxon>
        <taxon>Pseudomonadati</taxon>
        <taxon>Acidobacteriota</taxon>
        <taxon>Terriglobia</taxon>
        <taxon>Terriglobales</taxon>
        <taxon>Acidobacteriaceae</taxon>
        <taxon>Alloacidobacterium</taxon>
    </lineage>
</organism>
<sequence>MQFQVEFDREEDGRWIAEITNLPGAMAYGMTREEALAAVEAIALRALAEKLETGRESLKSSVEFSCA</sequence>
<evidence type="ECO:0000313" key="2">
    <source>
        <dbReference type="Proteomes" id="UP000515312"/>
    </source>
</evidence>
<keyword evidence="2" id="KW-1185">Reference proteome</keyword>
<dbReference type="AlphaFoldDB" id="A0A7G8BJU1"/>
<reference evidence="1 2" key="1">
    <citation type="submission" date="2020-08" db="EMBL/GenBank/DDBJ databases">
        <title>Edaphobacter telluris sp. nov. and Acidobacterium dinghuensis sp. nov., two acidobacteria isolated from forest soil.</title>
        <authorList>
            <person name="Fu J."/>
            <person name="Qiu L."/>
        </authorList>
    </citation>
    <scope>NUCLEOTIDE SEQUENCE [LARGE SCALE GENOMIC DNA]</scope>
    <source>
        <strain evidence="1">4Y35</strain>
    </source>
</reference>
<protein>
    <submittedName>
        <fullName evidence="1">Type II toxin-antitoxin system HicB family antitoxin</fullName>
    </submittedName>
</protein>
<dbReference type="InterPro" id="IPR035069">
    <property type="entry name" value="TTHA1013/TTHA0281-like"/>
</dbReference>
<name>A0A7G8BJU1_9BACT</name>
<evidence type="ECO:0000313" key="1">
    <source>
        <dbReference type="EMBL" id="QNI32811.1"/>
    </source>
</evidence>
<dbReference type="Proteomes" id="UP000515312">
    <property type="component" value="Chromosome"/>
</dbReference>
<proteinExistence type="predicted"/>
<accession>A0A7G8BJU1</accession>
<dbReference type="RefSeq" id="WP_186743765.1">
    <property type="nucleotide sequence ID" value="NZ_CP060394.1"/>
</dbReference>
<dbReference type="Gene3D" id="3.30.160.250">
    <property type="match status" value="1"/>
</dbReference>
<gene>
    <name evidence="1" type="ORF">H7849_02075</name>
</gene>
<dbReference type="KEGG" id="adin:H7849_02075"/>
<dbReference type="EMBL" id="CP060394">
    <property type="protein sequence ID" value="QNI32811.1"/>
    <property type="molecule type" value="Genomic_DNA"/>
</dbReference>
<dbReference type="SUPFAM" id="SSF143100">
    <property type="entry name" value="TTHA1013/TTHA0281-like"/>
    <property type="match status" value="1"/>
</dbReference>